<dbReference type="GO" id="GO:0009002">
    <property type="term" value="F:serine-type D-Ala-D-Ala carboxypeptidase activity"/>
    <property type="evidence" value="ECO:0007669"/>
    <property type="project" value="UniProtKB-EC"/>
</dbReference>
<feature type="binding site" evidence="14">
    <location>
        <position position="265"/>
    </location>
    <ligand>
        <name>substrate</name>
    </ligand>
</feature>
<evidence type="ECO:0000256" key="8">
    <source>
        <dbReference type="ARBA" id="ARBA00022801"/>
    </source>
</evidence>
<dbReference type="SMART" id="SM00936">
    <property type="entry name" value="PBP5_C"/>
    <property type="match status" value="1"/>
</dbReference>
<feature type="transmembrane region" description="Helical" evidence="16">
    <location>
        <begin position="16"/>
        <end position="36"/>
    </location>
</feature>
<evidence type="ECO:0000256" key="7">
    <source>
        <dbReference type="ARBA" id="ARBA00022729"/>
    </source>
</evidence>
<dbReference type="AlphaFoldDB" id="A0A1I0AAK0"/>
<evidence type="ECO:0000256" key="4">
    <source>
        <dbReference type="ARBA" id="ARBA00012448"/>
    </source>
</evidence>
<keyword evidence="10" id="KW-0573">Peptidoglycan synthesis</keyword>
<dbReference type="EC" id="3.4.16.4" evidence="4"/>
<dbReference type="InterPro" id="IPR012338">
    <property type="entry name" value="Beta-lactam/transpept-like"/>
</dbReference>
<evidence type="ECO:0000313" key="19">
    <source>
        <dbReference type="Proteomes" id="UP000199800"/>
    </source>
</evidence>
<dbReference type="InterPro" id="IPR037167">
    <property type="entry name" value="Peptidase_S11_C_sf"/>
</dbReference>
<evidence type="ECO:0000256" key="10">
    <source>
        <dbReference type="ARBA" id="ARBA00022984"/>
    </source>
</evidence>
<dbReference type="PANTHER" id="PTHR21581">
    <property type="entry name" value="D-ALANYL-D-ALANINE CARBOXYPEPTIDASE"/>
    <property type="match status" value="1"/>
</dbReference>
<dbReference type="GO" id="GO:0009252">
    <property type="term" value="P:peptidoglycan biosynthetic process"/>
    <property type="evidence" value="ECO:0007669"/>
    <property type="project" value="UniProtKB-UniPathway"/>
</dbReference>
<dbReference type="GO" id="GO:0008360">
    <property type="term" value="P:regulation of cell shape"/>
    <property type="evidence" value="ECO:0007669"/>
    <property type="project" value="UniProtKB-KW"/>
</dbReference>
<evidence type="ECO:0000256" key="1">
    <source>
        <dbReference type="ARBA" id="ARBA00003217"/>
    </source>
</evidence>
<dbReference type="InterPro" id="IPR018044">
    <property type="entry name" value="Peptidase_S11"/>
</dbReference>
<dbReference type="SUPFAM" id="SSF56601">
    <property type="entry name" value="beta-lactamase/transpeptidase-like"/>
    <property type="match status" value="1"/>
</dbReference>
<dbReference type="EMBL" id="FOHN01000005">
    <property type="protein sequence ID" value="SES90759.1"/>
    <property type="molecule type" value="Genomic_DNA"/>
</dbReference>
<dbReference type="STRING" id="29364.SAMN04487772_10536"/>
<gene>
    <name evidence="18" type="ORF">SAMN04487772_10536</name>
</gene>
<keyword evidence="16" id="KW-1133">Transmembrane helix</keyword>
<feature type="active site" description="Acyl-ester intermediate" evidence="13">
    <location>
        <position position="95"/>
    </location>
</feature>
<organism evidence="18 19">
    <name type="scientific">[Clostridium] polysaccharolyticum</name>
    <dbReference type="NCBI Taxonomy" id="29364"/>
    <lineage>
        <taxon>Bacteria</taxon>
        <taxon>Bacillati</taxon>
        <taxon>Bacillota</taxon>
        <taxon>Clostridia</taxon>
        <taxon>Lachnospirales</taxon>
        <taxon>Lachnospiraceae</taxon>
    </lineage>
</organism>
<name>A0A1I0AAK0_9FIRM</name>
<proteinExistence type="inferred from homology"/>
<feature type="domain" description="Peptidase S11 D-Ala-D-Ala carboxypeptidase A C-terminal" evidence="17">
    <location>
        <begin position="318"/>
        <end position="418"/>
    </location>
</feature>
<feature type="active site" description="Proton acceptor" evidence="13">
    <location>
        <position position="98"/>
    </location>
</feature>
<keyword evidence="11" id="KW-0961">Cell wall biogenesis/degradation</keyword>
<dbReference type="Pfam" id="PF00768">
    <property type="entry name" value="Peptidase_S11"/>
    <property type="match status" value="1"/>
</dbReference>
<dbReference type="InterPro" id="IPR015956">
    <property type="entry name" value="Peniciliin-bd_prot_C_sf"/>
</dbReference>
<keyword evidence="6" id="KW-0645">Protease</keyword>
<evidence type="ECO:0000259" key="17">
    <source>
        <dbReference type="SMART" id="SM00936"/>
    </source>
</evidence>
<keyword evidence="5 18" id="KW-0121">Carboxypeptidase</keyword>
<evidence type="ECO:0000256" key="9">
    <source>
        <dbReference type="ARBA" id="ARBA00022960"/>
    </source>
</evidence>
<dbReference type="GO" id="GO:0071555">
    <property type="term" value="P:cell wall organization"/>
    <property type="evidence" value="ECO:0007669"/>
    <property type="project" value="UniProtKB-KW"/>
</dbReference>
<dbReference type="GO" id="GO:0006508">
    <property type="term" value="P:proteolysis"/>
    <property type="evidence" value="ECO:0007669"/>
    <property type="project" value="UniProtKB-KW"/>
</dbReference>
<accession>A0A1I0AAK0</accession>
<comment type="similarity">
    <text evidence="3 15">Belongs to the peptidase S11 family.</text>
</comment>
<dbReference type="InterPro" id="IPR012907">
    <property type="entry name" value="Peptidase_S11_C"/>
</dbReference>
<evidence type="ECO:0000256" key="5">
    <source>
        <dbReference type="ARBA" id="ARBA00022645"/>
    </source>
</evidence>
<dbReference type="SUPFAM" id="SSF69189">
    <property type="entry name" value="Penicillin-binding protein associated domain"/>
    <property type="match status" value="1"/>
</dbReference>
<sequence length="436" mass="47988">MDVVFLWSRLRDGFKLVSIIEILALMGALIFPVPSWQVMAKGQTEVANKKESDKDSLDIPKELSQLYAQSACLLDGDSGRVLFEKNGYDKKANASTTKILTCIVTLENADLEDVVTISQNAAKQPDVQLGAQSGEQFKLKNLLLSLMLESHNDSAVAIAEHVGGSVEGFAAMMNQKAMDIGCTQSHFVTPNGLDASDHQGQHGTTAVELAKIMRYCIKQSPKSKEFLEITRTPAAAFSNEAGSRSFSAVNHNAFLSMMEGALSGKTGFTSKAGYCYVGAVVRNERTFIVALLGCGWPNHKAYKWKDTRKLMEYGIQNYHFTDVLDKSVTFNPIPVENGIPESGILSEEASVPLEVDFEQDESLMVLLKKGEMAEPVYQIAQSLKAPVKAGDVAGKVKYKLGDEILREYLVYAAKEVKKLDYKWCLHKIFNQFLCGV</sequence>
<evidence type="ECO:0000256" key="16">
    <source>
        <dbReference type="SAM" id="Phobius"/>
    </source>
</evidence>
<reference evidence="18 19" key="1">
    <citation type="submission" date="2016-10" db="EMBL/GenBank/DDBJ databases">
        <authorList>
            <person name="de Groot N.N."/>
        </authorList>
    </citation>
    <scope>NUCLEOTIDE SEQUENCE [LARGE SCALE GENOMIC DNA]</scope>
    <source>
        <strain evidence="18 19">DSM 1801</strain>
    </source>
</reference>
<protein>
    <recommendedName>
        <fullName evidence="4">serine-type D-Ala-D-Ala carboxypeptidase</fullName>
        <ecNumber evidence="4">3.4.16.4</ecNumber>
    </recommendedName>
</protein>
<dbReference type="PANTHER" id="PTHR21581:SF33">
    <property type="entry name" value="D-ALANYL-D-ALANINE CARBOXYPEPTIDASE DACB"/>
    <property type="match status" value="1"/>
</dbReference>
<dbReference type="PRINTS" id="PR00725">
    <property type="entry name" value="DADACBPTASE1"/>
</dbReference>
<keyword evidence="19" id="KW-1185">Reference proteome</keyword>
<evidence type="ECO:0000256" key="12">
    <source>
        <dbReference type="ARBA" id="ARBA00034000"/>
    </source>
</evidence>
<keyword evidence="16" id="KW-0812">Transmembrane</keyword>
<evidence type="ECO:0000256" key="3">
    <source>
        <dbReference type="ARBA" id="ARBA00007164"/>
    </source>
</evidence>
<comment type="function">
    <text evidence="1">Removes C-terminal D-alanyl residues from sugar-peptide cell wall precursors.</text>
</comment>
<dbReference type="InterPro" id="IPR001967">
    <property type="entry name" value="Peptidase_S11_N"/>
</dbReference>
<comment type="catalytic activity">
    <reaction evidence="12">
        <text>Preferential cleavage: (Ac)2-L-Lys-D-Ala-|-D-Ala. Also transpeptidation of peptidyl-alanyl moieties that are N-acyl substituents of D-alanine.</text>
        <dbReference type="EC" id="3.4.16.4"/>
    </reaction>
</comment>
<evidence type="ECO:0000256" key="14">
    <source>
        <dbReference type="PIRSR" id="PIRSR618044-2"/>
    </source>
</evidence>
<evidence type="ECO:0000256" key="13">
    <source>
        <dbReference type="PIRSR" id="PIRSR618044-1"/>
    </source>
</evidence>
<dbReference type="Proteomes" id="UP000199800">
    <property type="component" value="Unassembled WGS sequence"/>
</dbReference>
<dbReference type="Gene3D" id="2.60.410.10">
    <property type="entry name" value="D-Ala-D-Ala carboxypeptidase, C-terminal domain"/>
    <property type="match status" value="1"/>
</dbReference>
<keyword evidence="8" id="KW-0378">Hydrolase</keyword>
<evidence type="ECO:0000313" key="18">
    <source>
        <dbReference type="EMBL" id="SES90759.1"/>
    </source>
</evidence>
<keyword evidence="16" id="KW-0472">Membrane</keyword>
<feature type="active site" evidence="13">
    <location>
        <position position="150"/>
    </location>
</feature>
<dbReference type="Gene3D" id="3.40.710.10">
    <property type="entry name" value="DD-peptidase/beta-lactamase superfamily"/>
    <property type="match status" value="1"/>
</dbReference>
<dbReference type="UniPathway" id="UPA00219"/>
<evidence type="ECO:0000256" key="15">
    <source>
        <dbReference type="RuleBase" id="RU004016"/>
    </source>
</evidence>
<comment type="pathway">
    <text evidence="2">Cell wall biogenesis; peptidoglycan biosynthesis.</text>
</comment>
<keyword evidence="7" id="KW-0732">Signal</keyword>
<keyword evidence="9" id="KW-0133">Cell shape</keyword>
<dbReference type="Pfam" id="PF07943">
    <property type="entry name" value="PBP5_C"/>
    <property type="match status" value="1"/>
</dbReference>
<evidence type="ECO:0000256" key="6">
    <source>
        <dbReference type="ARBA" id="ARBA00022670"/>
    </source>
</evidence>
<evidence type="ECO:0000256" key="11">
    <source>
        <dbReference type="ARBA" id="ARBA00023316"/>
    </source>
</evidence>
<evidence type="ECO:0000256" key="2">
    <source>
        <dbReference type="ARBA" id="ARBA00004752"/>
    </source>
</evidence>